<dbReference type="RefSeq" id="WP_014268720.1">
    <property type="nucleotide sequence ID" value="NC_016633.1"/>
</dbReference>
<keyword evidence="3 8" id="KW-0813">Transport</keyword>
<organism evidence="11 12">
    <name type="scientific">Sphaerochaeta pleomorpha (strain ATCC BAA-1885 / DSM 22778 / Grapes)</name>
    <dbReference type="NCBI Taxonomy" id="158190"/>
    <lineage>
        <taxon>Bacteria</taxon>
        <taxon>Pseudomonadati</taxon>
        <taxon>Spirochaetota</taxon>
        <taxon>Spirochaetia</taxon>
        <taxon>Spirochaetales</taxon>
        <taxon>Sphaerochaetaceae</taxon>
        <taxon>Sphaerochaeta</taxon>
    </lineage>
</organism>
<dbReference type="KEGG" id="sgp:SpiGrapes_0003"/>
<accession>G8QSH2</accession>
<keyword evidence="12" id="KW-1185">Reference proteome</keyword>
<feature type="transmembrane region" description="Helical" evidence="8">
    <location>
        <begin position="255"/>
        <end position="278"/>
    </location>
</feature>
<feature type="transmembrane region" description="Helical" evidence="8">
    <location>
        <begin position="76"/>
        <end position="98"/>
    </location>
</feature>
<dbReference type="Proteomes" id="UP000005632">
    <property type="component" value="Chromosome"/>
</dbReference>
<dbReference type="STRING" id="158190.SpiGrapes_0003"/>
<feature type="compositionally biased region" description="Basic residues" evidence="9">
    <location>
        <begin position="304"/>
        <end position="313"/>
    </location>
</feature>
<feature type="region of interest" description="Disordered" evidence="9">
    <location>
        <begin position="286"/>
        <end position="313"/>
    </location>
</feature>
<evidence type="ECO:0000256" key="2">
    <source>
        <dbReference type="ARBA" id="ARBA00007069"/>
    </source>
</evidence>
<dbReference type="PANTHER" id="PTHR42929">
    <property type="entry name" value="INNER MEMBRANE ABC TRANSPORTER PERMEASE PROTEIN YDCU-RELATED-RELATED"/>
    <property type="match status" value="1"/>
</dbReference>
<evidence type="ECO:0000259" key="10">
    <source>
        <dbReference type="PROSITE" id="PS50928"/>
    </source>
</evidence>
<keyword evidence="4" id="KW-1003">Cell membrane</keyword>
<dbReference type="Pfam" id="PF00528">
    <property type="entry name" value="BPD_transp_1"/>
    <property type="match status" value="1"/>
</dbReference>
<dbReference type="InterPro" id="IPR035906">
    <property type="entry name" value="MetI-like_sf"/>
</dbReference>
<dbReference type="PANTHER" id="PTHR42929:SF1">
    <property type="entry name" value="INNER MEMBRANE ABC TRANSPORTER PERMEASE PROTEIN YDCU-RELATED"/>
    <property type="match status" value="1"/>
</dbReference>
<dbReference type="EMBL" id="CP003155">
    <property type="protein sequence ID" value="AEV27871.1"/>
    <property type="molecule type" value="Genomic_DNA"/>
</dbReference>
<keyword evidence="5 8" id="KW-0812">Transmembrane</keyword>
<feature type="transmembrane region" description="Helical" evidence="8">
    <location>
        <begin position="105"/>
        <end position="131"/>
    </location>
</feature>
<dbReference type="HOGENOM" id="CLU_016047_18_3_12"/>
<sequence>MKKFRKPREREKMLGTVYAFPMGLWFTFFFTVPLGIIILYSFLKRGLYGGVEWKFTLDAYRQMFNPSFGKVVFRTLWISVFSTFACILIAIPCGYAMAKSKHQTMLLFLIIIPFWTNSLIRIYAWISILSTEGFINTLLMKMGIIDQGMHMIYNNGAVILVLIYMYLPFAILPLFTTIDKFDFSLLEAARDLGATKLGAITKVMFPNIKSGLSTSFIFTFIPIFGAYTVPLLVGGKESTMIGNIIVDQVSKTRNWPLASAFSMVLTMISLIGVFWMLYNGKREQAQKSSGVKKNTQESLEQSIRRHHLPKGTK</sequence>
<dbReference type="InterPro" id="IPR000515">
    <property type="entry name" value="MetI-like"/>
</dbReference>
<evidence type="ECO:0000256" key="3">
    <source>
        <dbReference type="ARBA" id="ARBA00022448"/>
    </source>
</evidence>
<dbReference type="GO" id="GO:0055085">
    <property type="term" value="P:transmembrane transport"/>
    <property type="evidence" value="ECO:0007669"/>
    <property type="project" value="InterPro"/>
</dbReference>
<proteinExistence type="inferred from homology"/>
<reference evidence="11 12" key="1">
    <citation type="submission" date="2011-11" db="EMBL/GenBank/DDBJ databases">
        <title>Complete sequence of Spirochaeta sp. grapes.</title>
        <authorList>
            <consortium name="US DOE Joint Genome Institute"/>
            <person name="Lucas S."/>
            <person name="Han J."/>
            <person name="Lapidus A."/>
            <person name="Cheng J.-F."/>
            <person name="Goodwin L."/>
            <person name="Pitluck S."/>
            <person name="Peters L."/>
            <person name="Ovchinnikova G."/>
            <person name="Munk A.C."/>
            <person name="Detter J.C."/>
            <person name="Han C."/>
            <person name="Tapia R."/>
            <person name="Land M."/>
            <person name="Hauser L."/>
            <person name="Kyrpides N."/>
            <person name="Ivanova N."/>
            <person name="Pagani I."/>
            <person name="Ritalahtilisa K."/>
            <person name="Loeffler F."/>
            <person name="Woyke T."/>
        </authorList>
    </citation>
    <scope>NUCLEOTIDE SEQUENCE [LARGE SCALE GENOMIC DNA]</scope>
    <source>
        <strain evidence="12">ATCC BAA-1885 / DSM 22778 / Grapes</strain>
    </source>
</reference>
<keyword evidence="7 8" id="KW-0472">Membrane</keyword>
<dbReference type="Gene3D" id="1.10.3720.10">
    <property type="entry name" value="MetI-like"/>
    <property type="match status" value="1"/>
</dbReference>
<dbReference type="CDD" id="cd06261">
    <property type="entry name" value="TM_PBP2"/>
    <property type="match status" value="1"/>
</dbReference>
<comment type="similarity">
    <text evidence="2">Belongs to the binding-protein-dependent transport system permease family. CysTW subfamily.</text>
</comment>
<evidence type="ECO:0000313" key="12">
    <source>
        <dbReference type="Proteomes" id="UP000005632"/>
    </source>
</evidence>
<evidence type="ECO:0000256" key="1">
    <source>
        <dbReference type="ARBA" id="ARBA00004651"/>
    </source>
</evidence>
<feature type="domain" description="ABC transmembrane type-1" evidence="10">
    <location>
        <begin position="72"/>
        <end position="276"/>
    </location>
</feature>
<comment type="subcellular location">
    <subcellularLocation>
        <location evidence="1 8">Cell membrane</location>
        <topology evidence="1 8">Multi-pass membrane protein</topology>
    </subcellularLocation>
</comment>
<evidence type="ECO:0000256" key="9">
    <source>
        <dbReference type="SAM" id="MobiDB-lite"/>
    </source>
</evidence>
<evidence type="ECO:0000256" key="5">
    <source>
        <dbReference type="ARBA" id="ARBA00022692"/>
    </source>
</evidence>
<dbReference type="GO" id="GO:0005886">
    <property type="term" value="C:plasma membrane"/>
    <property type="evidence" value="ECO:0007669"/>
    <property type="project" value="UniProtKB-SubCell"/>
</dbReference>
<evidence type="ECO:0000256" key="8">
    <source>
        <dbReference type="RuleBase" id="RU363032"/>
    </source>
</evidence>
<dbReference type="SUPFAM" id="SSF161098">
    <property type="entry name" value="MetI-like"/>
    <property type="match status" value="1"/>
</dbReference>
<feature type="compositionally biased region" description="Polar residues" evidence="9">
    <location>
        <begin position="286"/>
        <end position="301"/>
    </location>
</feature>
<dbReference type="OrthoDB" id="9807047at2"/>
<protein>
    <submittedName>
        <fullName evidence="11">ABC-type spermidine/putrescine transport system, permease component I</fullName>
    </submittedName>
</protein>
<feature type="transmembrane region" description="Helical" evidence="8">
    <location>
        <begin position="212"/>
        <end position="235"/>
    </location>
</feature>
<dbReference type="AlphaFoldDB" id="G8QSH2"/>
<evidence type="ECO:0000256" key="7">
    <source>
        <dbReference type="ARBA" id="ARBA00023136"/>
    </source>
</evidence>
<evidence type="ECO:0000256" key="6">
    <source>
        <dbReference type="ARBA" id="ARBA00022989"/>
    </source>
</evidence>
<evidence type="ECO:0000313" key="11">
    <source>
        <dbReference type="EMBL" id="AEV27871.1"/>
    </source>
</evidence>
<evidence type="ECO:0000256" key="4">
    <source>
        <dbReference type="ARBA" id="ARBA00022475"/>
    </source>
</evidence>
<name>G8QSH2_SPHPG</name>
<feature type="transmembrane region" description="Helical" evidence="8">
    <location>
        <begin position="151"/>
        <end position="175"/>
    </location>
</feature>
<dbReference type="eggNOG" id="COG1176">
    <property type="taxonomic scope" value="Bacteria"/>
</dbReference>
<feature type="transmembrane region" description="Helical" evidence="8">
    <location>
        <begin position="20"/>
        <end position="43"/>
    </location>
</feature>
<gene>
    <name evidence="11" type="ordered locus">SpiGrapes_0003</name>
</gene>
<dbReference type="PROSITE" id="PS50928">
    <property type="entry name" value="ABC_TM1"/>
    <property type="match status" value="1"/>
</dbReference>
<keyword evidence="6 8" id="KW-1133">Transmembrane helix</keyword>